<proteinExistence type="predicted"/>
<dbReference type="EMBL" id="JBAGLP010000116">
    <property type="protein sequence ID" value="MEG3614804.1"/>
    <property type="molecule type" value="Genomic_DNA"/>
</dbReference>
<evidence type="ECO:0000313" key="3">
    <source>
        <dbReference type="Proteomes" id="UP001310387"/>
    </source>
</evidence>
<keyword evidence="2" id="KW-0808">Transferase</keyword>
<dbReference type="GO" id="GO:0008168">
    <property type="term" value="F:methyltransferase activity"/>
    <property type="evidence" value="ECO:0007669"/>
    <property type="project" value="UniProtKB-KW"/>
</dbReference>
<dbReference type="Proteomes" id="UP001310387">
    <property type="component" value="Unassembled WGS sequence"/>
</dbReference>
<feature type="domain" description="Methyltransferase type 11" evidence="1">
    <location>
        <begin position="44"/>
        <end position="136"/>
    </location>
</feature>
<comment type="caution">
    <text evidence="2">The sequence shown here is derived from an EMBL/GenBank/DDBJ whole genome shotgun (WGS) entry which is preliminary data.</text>
</comment>
<keyword evidence="2" id="KW-0489">Methyltransferase</keyword>
<dbReference type="InterPro" id="IPR029063">
    <property type="entry name" value="SAM-dependent_MTases_sf"/>
</dbReference>
<dbReference type="PANTHER" id="PTHR43591:SF99">
    <property type="entry name" value="OS06G0646000 PROTEIN"/>
    <property type="match status" value="1"/>
</dbReference>
<sequence>MTTDPAVLAEYESRARTYDASAVHRALAGAVVDFARPDGAGTVVDVATGTGLVLRILARRSPSARTVGLDLAPSMLAVARDALPRATLLRADAAALPLADGCADLVTCVTALHLLPDPTPVLREWARVLRPGGRAVTATFRIADRPAGSRGFPTFHTRTASPAALARTVAPAGLRVTRHRTWDHDSGDSLLLAELEPVPRTA</sequence>
<dbReference type="InterPro" id="IPR013216">
    <property type="entry name" value="Methyltransf_11"/>
</dbReference>
<dbReference type="SUPFAM" id="SSF53335">
    <property type="entry name" value="S-adenosyl-L-methionine-dependent methyltransferases"/>
    <property type="match status" value="1"/>
</dbReference>
<gene>
    <name evidence="2" type="ORF">V5O49_06685</name>
</gene>
<dbReference type="PANTHER" id="PTHR43591">
    <property type="entry name" value="METHYLTRANSFERASE"/>
    <property type="match status" value="1"/>
</dbReference>
<protein>
    <submittedName>
        <fullName evidence="2">Methyltransferase domain-containing protein</fullName>
    </submittedName>
</protein>
<evidence type="ECO:0000259" key="1">
    <source>
        <dbReference type="Pfam" id="PF08241"/>
    </source>
</evidence>
<dbReference type="Pfam" id="PF08241">
    <property type="entry name" value="Methyltransf_11"/>
    <property type="match status" value="1"/>
</dbReference>
<reference evidence="2" key="2">
    <citation type="submission" date="2024-02" db="EMBL/GenBank/DDBJ databases">
        <authorList>
            <person name="Prathaban M."/>
            <person name="Mythili R."/>
            <person name="Sharmila Devi N."/>
            <person name="Sobanaa M."/>
            <person name="Prathiviraj R."/>
            <person name="Selvin J."/>
        </authorList>
    </citation>
    <scope>NUCLEOTIDE SEQUENCE</scope>
    <source>
        <strain evidence="2">MP1014</strain>
    </source>
</reference>
<reference evidence="2" key="1">
    <citation type="journal article" date="2024" name="Antonie Van Leeuwenhoek">
        <title>Isoptericola haloaureus sp. nov., a dimorphic actinobacterium isolated from mangrove sediments of southeast India, implicating biosaline agricultural significance through nitrogen fixation and salt tolerance genes.</title>
        <authorList>
            <person name="Prathaban M."/>
            <person name="Prathiviraj R."/>
            <person name="Ravichandran M."/>
            <person name="Natarajan S.D."/>
            <person name="Sobanaa M."/>
            <person name="Hari Krishna Kumar S."/>
            <person name="Chandrasekar V."/>
            <person name="Selvin J."/>
        </authorList>
    </citation>
    <scope>NUCLEOTIDE SEQUENCE</scope>
    <source>
        <strain evidence="2">MP1014</strain>
    </source>
</reference>
<dbReference type="CDD" id="cd02440">
    <property type="entry name" value="AdoMet_MTases"/>
    <property type="match status" value="1"/>
</dbReference>
<keyword evidence="3" id="KW-1185">Reference proteome</keyword>
<organism evidence="2 3">
    <name type="scientific">Isoptericola haloaureus</name>
    <dbReference type="NCBI Taxonomy" id="1542902"/>
    <lineage>
        <taxon>Bacteria</taxon>
        <taxon>Bacillati</taxon>
        <taxon>Actinomycetota</taxon>
        <taxon>Actinomycetes</taxon>
        <taxon>Micrococcales</taxon>
        <taxon>Promicromonosporaceae</taxon>
        <taxon>Isoptericola</taxon>
    </lineage>
</organism>
<accession>A0ABU7Z5W9</accession>
<name>A0ABU7Z5W9_9MICO</name>
<dbReference type="RefSeq" id="WP_332901549.1">
    <property type="nucleotide sequence ID" value="NZ_JBAGLP010000116.1"/>
</dbReference>
<dbReference type="Gene3D" id="3.40.50.150">
    <property type="entry name" value="Vaccinia Virus protein VP39"/>
    <property type="match status" value="1"/>
</dbReference>
<evidence type="ECO:0000313" key="2">
    <source>
        <dbReference type="EMBL" id="MEG3614804.1"/>
    </source>
</evidence>
<dbReference type="GO" id="GO:0032259">
    <property type="term" value="P:methylation"/>
    <property type="evidence" value="ECO:0007669"/>
    <property type="project" value="UniProtKB-KW"/>
</dbReference>